<feature type="compositionally biased region" description="Acidic residues" evidence="2">
    <location>
        <begin position="476"/>
        <end position="492"/>
    </location>
</feature>
<feature type="compositionally biased region" description="Polar residues" evidence="2">
    <location>
        <begin position="387"/>
        <end position="397"/>
    </location>
</feature>
<feature type="coiled-coil region" evidence="1">
    <location>
        <begin position="1251"/>
        <end position="1304"/>
    </location>
</feature>
<feature type="compositionally biased region" description="Polar residues" evidence="2">
    <location>
        <begin position="976"/>
        <end position="985"/>
    </location>
</feature>
<feature type="region of interest" description="Disordered" evidence="2">
    <location>
        <begin position="609"/>
        <end position="704"/>
    </location>
</feature>
<evidence type="ECO:0000313" key="3">
    <source>
        <dbReference type="EMBL" id="SGZ57894.1"/>
    </source>
</evidence>
<protein>
    <submittedName>
        <fullName evidence="3">CIC11C00000004273</fullName>
    </submittedName>
</protein>
<feature type="region of interest" description="Disordered" evidence="2">
    <location>
        <begin position="71"/>
        <end position="92"/>
    </location>
</feature>
<name>A0A1L0E027_9ASCO</name>
<feature type="region of interest" description="Disordered" evidence="2">
    <location>
        <begin position="934"/>
        <end position="1024"/>
    </location>
</feature>
<evidence type="ECO:0000313" key="4">
    <source>
        <dbReference type="Proteomes" id="UP000182334"/>
    </source>
</evidence>
<feature type="region of interest" description="Disordered" evidence="2">
    <location>
        <begin position="555"/>
        <end position="578"/>
    </location>
</feature>
<feature type="compositionally biased region" description="Basic residues" evidence="2">
    <location>
        <begin position="1094"/>
        <end position="1104"/>
    </location>
</feature>
<reference evidence="3 4" key="1">
    <citation type="submission" date="2016-10" db="EMBL/GenBank/DDBJ databases">
        <authorList>
            <person name="de Groot N.N."/>
        </authorList>
    </citation>
    <scope>NUCLEOTIDE SEQUENCE [LARGE SCALE GENOMIC DNA]</scope>
    <source>
        <strain evidence="3 4">CBS 141442</strain>
    </source>
</reference>
<feature type="region of interest" description="Disordered" evidence="2">
    <location>
        <begin position="1379"/>
        <end position="1399"/>
    </location>
</feature>
<feature type="compositionally biased region" description="Polar residues" evidence="2">
    <location>
        <begin position="845"/>
        <end position="858"/>
    </location>
</feature>
<feature type="compositionally biased region" description="Polar residues" evidence="2">
    <location>
        <begin position="716"/>
        <end position="729"/>
    </location>
</feature>
<dbReference type="OrthoDB" id="3993678at2759"/>
<gene>
    <name evidence="3" type="ORF">SAMEA4029010_CIC11G00000004273</name>
</gene>
<feature type="region of interest" description="Disordered" evidence="2">
    <location>
        <begin position="453"/>
        <end position="511"/>
    </location>
</feature>
<evidence type="ECO:0000256" key="2">
    <source>
        <dbReference type="SAM" id="MobiDB-lite"/>
    </source>
</evidence>
<feature type="compositionally biased region" description="Basic and acidic residues" evidence="2">
    <location>
        <begin position="996"/>
        <end position="1007"/>
    </location>
</feature>
<dbReference type="EMBL" id="LT635762">
    <property type="protein sequence ID" value="SGZ57894.1"/>
    <property type="molecule type" value="Genomic_DNA"/>
</dbReference>
<feature type="compositionally biased region" description="Basic and acidic residues" evidence="2">
    <location>
        <begin position="779"/>
        <end position="798"/>
    </location>
</feature>
<feature type="compositionally biased region" description="Low complexity" evidence="2">
    <location>
        <begin position="459"/>
        <end position="468"/>
    </location>
</feature>
<accession>A0A1L0E027</accession>
<organism evidence="3 4">
    <name type="scientific">Sungouiella intermedia</name>
    <dbReference type="NCBI Taxonomy" id="45354"/>
    <lineage>
        <taxon>Eukaryota</taxon>
        <taxon>Fungi</taxon>
        <taxon>Dikarya</taxon>
        <taxon>Ascomycota</taxon>
        <taxon>Saccharomycotina</taxon>
        <taxon>Pichiomycetes</taxon>
        <taxon>Metschnikowiaceae</taxon>
        <taxon>Sungouiella</taxon>
    </lineage>
</organism>
<feature type="compositionally biased region" description="Polar residues" evidence="2">
    <location>
        <begin position="799"/>
        <end position="824"/>
    </location>
</feature>
<feature type="region of interest" description="Disordered" evidence="2">
    <location>
        <begin position="1060"/>
        <end position="1129"/>
    </location>
</feature>
<dbReference type="Proteomes" id="UP000182334">
    <property type="component" value="Chromosome VII"/>
</dbReference>
<sequence length="1423" mass="157611">MEREKAKLRQQILAGENDINTLSGFAASGKGQIPNHTLPPHLQMGTNGYSNGPYGANTQQYDNHDLLTPVNAPGGYSGTPLGKASITSTSSRSMQRFFRRKGGDSVAFDDENGADISDVAADVSFADIAHIRGNGRYNTSSMAQSLDTLPIIPVLGSMSGATSTKNLNNIQYRKYMNQQKKMNLANSARAMSLAGSNQAHLMVSDPRAMSFGGPQDGRTMSFGPQNGRAQSLGGQMNQMPNGPRAMSLNSNIMLRNQGPGPGQGPGQGPMYRRGPGMNMGQMNPNGNPNFGPNPGQMNPNGNPNFGPNPGQMMNSMYNQINVGQAGNRIPGVPHNQQFRGNLPNNRNNSLGGMPGGMPGQHGQSTGYPGQMGQMGQQGGYPGYSQMNPRTQSLTQSGAYPPMGQRAQSLTQGGAYPPIQKKMGVRPIGQQSNDAYQQNPEYQLHHDSLEHLHLRPPQQSSSSNSNTNSKDSLMGVVEEDEEKEELNLNEEVEQQGHNDQSLPLADDTLNEDGANDEDVVYKFENDPNSPQLSRKSTIKKSNSMRVRRLDLFKSSTPATTEEPTADIERNDPSFGLDKIGDRTSKKLAVDENDEEVNQHIASQATKFKALGASSEDKDQFVTAPEFRSPRKKPPPPIDSFEVKNEAFGKKEKIEKSLPDIPSEESAPPSPNILMISQPRSKFAKESYHLHERHASKDSIDSKKRPIRLRSLVANTAFSNFRSPSMSSQSKFELDSRPSSETEQPNLEKTFNKFDEPHVEDFGQPDDLSDRSHTALQNSIEDNRGEKEYKEPFSDEHVLSKTEQYLQHSSTTPDEFVQSTETNLNDLKQPDLMTSFAPPHVEKNYSETESQSSVYSTDTPQEARCADLVSPSSEQHSHNLEPTKIGLSKDDLNKSKAELESIPRLAPNTMLDTIHNDGSAGLLPERLMGQERTLETLEEKNSPVREFANSHGRQLSMSKSRDDPDALNSSEFADHVSHTGSSRATSDTRVDVTPGRTFENRNSIDRSIRLTDGMKTPENLSRRPLRNLPEDCLTPLIQKRTSAISRSNSELKMQGLLPSSGLLKGGELESSHGSVVDQQDSKRKSRTSSISTKSKSFIKRLSRSSSKKAFGEDGSYDEPSPSFGSRVASNSSLKEPRKPLVFTKEELAIMTTNNDLQNELQIVTSELAMSIKRELALEKHLRNGQYGIDASDSQTYEEESTEKASIIADLLEKLNNERRLRFISEEHAILSEHGQTPSALKLDYEKNEIYKQLLAKNDMVNQLQDRLDEIENSGTSDSGQGMLHKYNDLLRENSELRYRLENALASSEHHDASDMSFTHGDSSNEYDQAQIISLRTQRDELREMLTKLTSSQNMELKIAQDRIKILEDKLQKVNMINDKLSRRLDRGSDHGQSNEYSRDAMFTSGQGGKLLGFDIVSPRKKFYDE</sequence>
<feature type="compositionally biased region" description="Basic and acidic residues" evidence="2">
    <location>
        <begin position="681"/>
        <end position="702"/>
    </location>
</feature>
<feature type="region of interest" description="Disordered" evidence="2">
    <location>
        <begin position="385"/>
        <end position="421"/>
    </location>
</feature>
<feature type="compositionally biased region" description="Basic and acidic residues" evidence="2">
    <location>
        <begin position="748"/>
        <end position="759"/>
    </location>
</feature>
<feature type="compositionally biased region" description="Basic and acidic residues" evidence="2">
    <location>
        <begin position="873"/>
        <end position="887"/>
    </location>
</feature>
<proteinExistence type="predicted"/>
<feature type="region of interest" description="Disordered" evidence="2">
    <location>
        <begin position="716"/>
        <end position="887"/>
    </location>
</feature>
<keyword evidence="1" id="KW-0175">Coiled coil</keyword>
<dbReference type="STRING" id="45354.A0A1L0E027"/>
<evidence type="ECO:0000256" key="1">
    <source>
        <dbReference type="SAM" id="Coils"/>
    </source>
</evidence>
<keyword evidence="4" id="KW-1185">Reference proteome</keyword>
<feature type="compositionally biased region" description="Basic and acidic residues" evidence="2">
    <location>
        <begin position="639"/>
        <end position="656"/>
    </location>
</feature>